<dbReference type="Gene3D" id="3.20.20.70">
    <property type="entry name" value="Aldolase class I"/>
    <property type="match status" value="1"/>
</dbReference>
<feature type="domain" description="Dihydroorotate dehydrogenase catalytic" evidence="10">
    <location>
        <begin position="86"/>
        <end position="334"/>
    </location>
</feature>
<evidence type="ECO:0000256" key="4">
    <source>
        <dbReference type="ARBA" id="ARBA00008008"/>
    </source>
</evidence>
<keyword evidence="5" id="KW-0963">Cytoplasm</keyword>
<reference evidence="11 12" key="1">
    <citation type="journal article" date="2014" name="Genome Announc.">
        <title>Complete Closed Genome Sequences of Three Bibersteinia trehalosi Nasopharyngeal Isolates from Cattle with Shipping Fever.</title>
        <authorList>
            <person name="Harhay G.P."/>
            <person name="McVey D.S."/>
            <person name="Koren S."/>
            <person name="Phillippy A.M."/>
            <person name="Bono J."/>
            <person name="Harhay D.M."/>
            <person name="Clawson M.L."/>
            <person name="Heaton M.P."/>
            <person name="Chitko-McKown C.G."/>
            <person name="Korlach J."/>
            <person name="Smith T.P."/>
        </authorList>
    </citation>
    <scope>NUCLEOTIDE SEQUENCE [LARGE SCALE GENOMIC DNA]</scope>
    <source>
        <strain evidence="11 12">USDA-ARS-USMARC-188</strain>
    </source>
</reference>
<keyword evidence="9" id="KW-0560">Oxidoreductase</keyword>
<comment type="similarity">
    <text evidence="4">Belongs to the dihydroorotate dehydrogenase family. Type 1 subfamily.</text>
</comment>
<keyword evidence="8" id="KW-0665">Pyrimidine biosynthesis</keyword>
<dbReference type="EMBL" id="CP006954">
    <property type="protein sequence ID" value="AHG81209.1"/>
    <property type="molecule type" value="Genomic_DNA"/>
</dbReference>
<dbReference type="Pfam" id="PF01180">
    <property type="entry name" value="DHO_dh"/>
    <property type="match status" value="1"/>
</dbReference>
<comment type="cofactor">
    <cofactor evidence="1">
        <name>FMN</name>
        <dbReference type="ChEBI" id="CHEBI:58210"/>
    </cofactor>
</comment>
<dbReference type="GO" id="GO:0005737">
    <property type="term" value="C:cytoplasm"/>
    <property type="evidence" value="ECO:0007669"/>
    <property type="project" value="UniProtKB-SubCell"/>
</dbReference>
<dbReference type="InterPro" id="IPR005720">
    <property type="entry name" value="Dihydroorotate_DH_cat"/>
</dbReference>
<dbReference type="Proteomes" id="UP000019091">
    <property type="component" value="Chromosome"/>
</dbReference>
<sequence>MHPNEGKKMQKLNITPALLNTPCPWCSELENLRELYACEYTGAVTTRTSMLEPYPHDWAKNQYVLFDSNAQKAASVNTQDATIEQTASLNTIGLSPNNLAKTISWVRTISDELSAPSNKPFIISVFGSPEEVGECYEQIVALQSEVKMPLAMEVNISCPNIPGKVSPAYDANELSPYLSALQATLKKLNLGENALPIGIKIPPFTYENQYDELLKGLLQAVENGENLPIAFITSTNTLGSSLVMQNDKAVLNSELGTGIGGMAGTAIHALSLGNVYTIRQMLDKQPKLQHLQIIGVGGVNDKTGFERMKSVGADFVGLATALGVKGIKVFEEISA</sequence>
<evidence type="ECO:0000256" key="9">
    <source>
        <dbReference type="ARBA" id="ARBA00023002"/>
    </source>
</evidence>
<dbReference type="GO" id="GO:0006221">
    <property type="term" value="P:pyrimidine nucleotide biosynthetic process"/>
    <property type="evidence" value="ECO:0007669"/>
    <property type="project" value="UniProtKB-KW"/>
</dbReference>
<dbReference type="PANTHER" id="PTHR48109:SF1">
    <property type="entry name" value="DIHYDROOROTATE DEHYDROGENASE (FUMARATE)"/>
    <property type="match status" value="1"/>
</dbReference>
<evidence type="ECO:0000313" key="12">
    <source>
        <dbReference type="Proteomes" id="UP000019091"/>
    </source>
</evidence>
<evidence type="ECO:0000256" key="3">
    <source>
        <dbReference type="ARBA" id="ARBA00004725"/>
    </source>
</evidence>
<evidence type="ECO:0000256" key="5">
    <source>
        <dbReference type="ARBA" id="ARBA00022490"/>
    </source>
</evidence>
<keyword evidence="6" id="KW-0285">Flavoprotein</keyword>
<keyword evidence="7" id="KW-0288">FMN</keyword>
<organism evidence="11 12">
    <name type="scientific">Bibersteinia trehalosi USDA-ARS-USMARC-188</name>
    <dbReference type="NCBI Taxonomy" id="1263829"/>
    <lineage>
        <taxon>Bacteria</taxon>
        <taxon>Pseudomonadati</taxon>
        <taxon>Pseudomonadota</taxon>
        <taxon>Gammaproteobacteria</taxon>
        <taxon>Pasteurellales</taxon>
        <taxon>Pasteurellaceae</taxon>
        <taxon>Bibersteinia</taxon>
    </lineage>
</organism>
<evidence type="ECO:0000256" key="8">
    <source>
        <dbReference type="ARBA" id="ARBA00022975"/>
    </source>
</evidence>
<dbReference type="CDD" id="cd04741">
    <property type="entry name" value="DHOD_1A_like"/>
    <property type="match status" value="1"/>
</dbReference>
<dbReference type="InterPro" id="IPR050074">
    <property type="entry name" value="DHO_dehydrogenase"/>
</dbReference>
<proteinExistence type="inferred from homology"/>
<evidence type="ECO:0000256" key="6">
    <source>
        <dbReference type="ARBA" id="ARBA00022630"/>
    </source>
</evidence>
<dbReference type="InterPro" id="IPR013785">
    <property type="entry name" value="Aldolase_TIM"/>
</dbReference>
<evidence type="ECO:0000256" key="7">
    <source>
        <dbReference type="ARBA" id="ARBA00022643"/>
    </source>
</evidence>
<evidence type="ECO:0000259" key="10">
    <source>
        <dbReference type="Pfam" id="PF01180"/>
    </source>
</evidence>
<comment type="subcellular location">
    <subcellularLocation>
        <location evidence="2">Cytoplasm</location>
    </subcellularLocation>
</comment>
<evidence type="ECO:0000256" key="2">
    <source>
        <dbReference type="ARBA" id="ARBA00004496"/>
    </source>
</evidence>
<protein>
    <submittedName>
        <fullName evidence="11">Dihydroorotate dehydrogenase</fullName>
    </submittedName>
</protein>
<dbReference type="SUPFAM" id="SSF51395">
    <property type="entry name" value="FMN-linked oxidoreductases"/>
    <property type="match status" value="1"/>
</dbReference>
<dbReference type="GO" id="GO:0006207">
    <property type="term" value="P:'de novo' pyrimidine nucleobase biosynthetic process"/>
    <property type="evidence" value="ECO:0007669"/>
    <property type="project" value="TreeGrafter"/>
</dbReference>
<evidence type="ECO:0000313" key="11">
    <source>
        <dbReference type="EMBL" id="AHG81209.1"/>
    </source>
</evidence>
<comment type="pathway">
    <text evidence="3">Pyrimidine metabolism; UMP biosynthesis via de novo pathway.</text>
</comment>
<name>A0A4V7I899_BIBTR</name>
<dbReference type="InterPro" id="IPR023359">
    <property type="entry name" value="Dihydro_DH_chainA_dom2"/>
</dbReference>
<dbReference type="Gene3D" id="2.30.26.10">
    <property type="entry name" value="Dihydroorotate Dehydrogenase A, chain A, domain 2"/>
    <property type="match status" value="1"/>
</dbReference>
<dbReference type="AlphaFoldDB" id="A0A4V7I899"/>
<gene>
    <name evidence="11" type="ORF">F542_4910</name>
</gene>
<dbReference type="GO" id="GO:0004152">
    <property type="term" value="F:dihydroorotate dehydrogenase activity"/>
    <property type="evidence" value="ECO:0007669"/>
    <property type="project" value="InterPro"/>
</dbReference>
<evidence type="ECO:0000256" key="1">
    <source>
        <dbReference type="ARBA" id="ARBA00001917"/>
    </source>
</evidence>
<dbReference type="KEGG" id="btre:F542_4910"/>
<dbReference type="PANTHER" id="PTHR48109">
    <property type="entry name" value="DIHYDROOROTATE DEHYDROGENASE (QUINONE), MITOCHONDRIAL-RELATED"/>
    <property type="match status" value="1"/>
</dbReference>
<accession>A0A4V7I899</accession>
<dbReference type="InterPro" id="IPR033886">
    <property type="entry name" value="DHOD_1A"/>
</dbReference>